<dbReference type="PANTHER" id="PTHR10434:SF11">
    <property type="entry name" value="1-ACYL-SN-GLYCEROL-3-PHOSPHATE ACYLTRANSFERASE"/>
    <property type="match status" value="1"/>
</dbReference>
<reference evidence="4 5" key="1">
    <citation type="submission" date="2020-08" db="EMBL/GenBank/DDBJ databases">
        <title>Genomic Encyclopedia of Type Strains, Phase IV (KMG-IV): sequencing the most valuable type-strain genomes for metagenomic binning, comparative biology and taxonomic classification.</title>
        <authorList>
            <person name="Goeker M."/>
        </authorList>
    </citation>
    <scope>NUCLEOTIDE SEQUENCE [LARGE SCALE GENOMIC DNA]</scope>
    <source>
        <strain evidence="4 5">YIM 65646</strain>
    </source>
</reference>
<protein>
    <submittedName>
        <fullName evidence="4">1-acyl-sn-glycerol-3-phosphate acyltransferase</fullName>
    </submittedName>
</protein>
<dbReference type="GO" id="GO:0006654">
    <property type="term" value="P:phosphatidic acid biosynthetic process"/>
    <property type="evidence" value="ECO:0007669"/>
    <property type="project" value="TreeGrafter"/>
</dbReference>
<keyword evidence="1 4" id="KW-0808">Transferase</keyword>
<keyword evidence="2 4" id="KW-0012">Acyltransferase</keyword>
<feature type="domain" description="Phospholipid/glycerol acyltransferase" evidence="3">
    <location>
        <begin position="1"/>
        <end position="118"/>
    </location>
</feature>
<dbReference type="Proteomes" id="UP000548476">
    <property type="component" value="Unassembled WGS sequence"/>
</dbReference>
<keyword evidence="5" id="KW-1185">Reference proteome</keyword>
<dbReference type="EMBL" id="JACHGT010000007">
    <property type="protein sequence ID" value="MBB6035812.1"/>
    <property type="molecule type" value="Genomic_DNA"/>
</dbReference>
<comment type="caution">
    <text evidence="4">The sequence shown here is derived from an EMBL/GenBank/DDBJ whole genome shotgun (WGS) entry which is preliminary data.</text>
</comment>
<dbReference type="GO" id="GO:0003841">
    <property type="term" value="F:1-acylglycerol-3-phosphate O-acyltransferase activity"/>
    <property type="evidence" value="ECO:0007669"/>
    <property type="project" value="TreeGrafter"/>
</dbReference>
<evidence type="ECO:0000256" key="2">
    <source>
        <dbReference type="ARBA" id="ARBA00023315"/>
    </source>
</evidence>
<dbReference type="InterPro" id="IPR002123">
    <property type="entry name" value="Plipid/glycerol_acylTrfase"/>
</dbReference>
<proteinExistence type="predicted"/>
<accession>A0A841FQH7</accession>
<evidence type="ECO:0000259" key="3">
    <source>
        <dbReference type="SMART" id="SM00563"/>
    </source>
</evidence>
<evidence type="ECO:0000313" key="5">
    <source>
        <dbReference type="Proteomes" id="UP000548476"/>
    </source>
</evidence>
<dbReference type="CDD" id="cd07989">
    <property type="entry name" value="LPLAT_AGPAT-like"/>
    <property type="match status" value="1"/>
</dbReference>
<name>A0A841FQH7_9ACTN</name>
<dbReference type="PANTHER" id="PTHR10434">
    <property type="entry name" value="1-ACYL-SN-GLYCEROL-3-PHOSPHATE ACYLTRANSFERASE"/>
    <property type="match status" value="1"/>
</dbReference>
<dbReference type="SUPFAM" id="SSF69593">
    <property type="entry name" value="Glycerol-3-phosphate (1)-acyltransferase"/>
    <property type="match status" value="1"/>
</dbReference>
<dbReference type="GO" id="GO:0005886">
    <property type="term" value="C:plasma membrane"/>
    <property type="evidence" value="ECO:0007669"/>
    <property type="project" value="TreeGrafter"/>
</dbReference>
<dbReference type="Pfam" id="PF01553">
    <property type="entry name" value="Acyltransferase"/>
    <property type="match status" value="1"/>
</dbReference>
<gene>
    <name evidence="4" type="ORF">HNR73_003676</name>
</gene>
<evidence type="ECO:0000256" key="1">
    <source>
        <dbReference type="ARBA" id="ARBA00022679"/>
    </source>
</evidence>
<dbReference type="AlphaFoldDB" id="A0A841FQH7"/>
<sequence length="221" mass="23989">MLAGNHIGTFDPFVLIAACARTGLAPRIMASRGLFTTPVFGTLMRRSGHIRVDRGAHTVTEALHFATEALEEGSTIAAYPEGRITMDPLMWPERGKTGVARLALLTGAPVVIVAQWGAHEVTTWDQPGTMVARLISALWRRPIARVHFGATVDLSGLTMEGPGHVREAADRITAATFAELRALRADEPGLPRYLDPVRPLSTARSFRAAERETTYDAHSGR</sequence>
<organism evidence="4 5">
    <name type="scientific">Phytomonospora endophytica</name>
    <dbReference type="NCBI Taxonomy" id="714109"/>
    <lineage>
        <taxon>Bacteria</taxon>
        <taxon>Bacillati</taxon>
        <taxon>Actinomycetota</taxon>
        <taxon>Actinomycetes</taxon>
        <taxon>Micromonosporales</taxon>
        <taxon>Micromonosporaceae</taxon>
        <taxon>Phytomonospora</taxon>
    </lineage>
</organism>
<dbReference type="SMART" id="SM00563">
    <property type="entry name" value="PlsC"/>
    <property type="match status" value="1"/>
</dbReference>
<evidence type="ECO:0000313" key="4">
    <source>
        <dbReference type="EMBL" id="MBB6035812.1"/>
    </source>
</evidence>